<dbReference type="InterPro" id="IPR015421">
    <property type="entry name" value="PyrdxlP-dep_Trfase_major"/>
</dbReference>
<protein>
    <recommendedName>
        <fullName evidence="6">Putative [LysW]-aminoadipate semialdehyde/glutamate semialdehyde transaminase</fullName>
        <ecNumber evidence="6">2.6.1.118</ecNumber>
        <ecNumber evidence="6">2.6.1.124</ecNumber>
    </recommendedName>
</protein>
<evidence type="ECO:0000256" key="4">
    <source>
        <dbReference type="ARBA" id="ARBA00022679"/>
    </source>
</evidence>
<feature type="modified residue" description="N6-(pyridoxal phosphate)lysine" evidence="6">
    <location>
        <position position="237"/>
    </location>
</feature>
<feature type="binding site" evidence="6">
    <location>
        <position position="264"/>
    </location>
    <ligand>
        <name>pyridoxal 5'-phosphate</name>
        <dbReference type="ChEBI" id="CHEBI:597326"/>
    </ligand>
</feature>
<comment type="pathway">
    <text evidence="6">Amino-acid biosynthesis; L-lysine biosynthesis via AAA pathway; L-lysine from L-alpha-aminoadipate (Thermus route): step 4/5.</text>
</comment>
<evidence type="ECO:0000256" key="5">
    <source>
        <dbReference type="ARBA" id="ARBA00022898"/>
    </source>
</evidence>
<dbReference type="InterPro" id="IPR005814">
    <property type="entry name" value="Aminotrans_3"/>
</dbReference>
<reference evidence="7 8" key="1">
    <citation type="journal article" date="2014" name="PLoS Genet.">
        <title>Phylogenetically driven sequencing of extremely halophilic archaea reveals strategies for static and dynamic osmo-response.</title>
        <authorList>
            <person name="Becker E.A."/>
            <person name="Seitzer P.M."/>
            <person name="Tritt A."/>
            <person name="Larsen D."/>
            <person name="Krusor M."/>
            <person name="Yao A.I."/>
            <person name="Wu D."/>
            <person name="Madern D."/>
            <person name="Eisen J.A."/>
            <person name="Darling A.E."/>
            <person name="Facciotti M.T."/>
        </authorList>
    </citation>
    <scope>NUCLEOTIDE SEQUENCE [LARGE SCALE GENOMIC DNA]</scope>
    <source>
        <strain evidence="7 8">DSM 12281</strain>
    </source>
</reference>
<comment type="catalytic activity">
    <reaction evidence="6">
        <text>[amino-group carrier protein]-C-terminal-gamma-(L-ornithyl)-L-glutamate + 2-oxoglutarate = [amino-group carrier protein]-C-terminal-gamma-(L-glutamyl-5-semialdehyde)-L-glutamate + L-glutamate</text>
        <dbReference type="Rhea" id="RHEA:52672"/>
        <dbReference type="Rhea" id="RHEA-COMP:13327"/>
        <dbReference type="Rhea" id="RHEA-COMP:13328"/>
        <dbReference type="ChEBI" id="CHEBI:16810"/>
        <dbReference type="ChEBI" id="CHEBI:29985"/>
        <dbReference type="ChEBI" id="CHEBI:136761"/>
        <dbReference type="ChEBI" id="CHEBI:136763"/>
        <dbReference type="EC" id="2.6.1.124"/>
    </reaction>
</comment>
<dbReference type="Proteomes" id="UP000011648">
    <property type="component" value="Unassembled WGS sequence"/>
</dbReference>
<dbReference type="InterPro" id="IPR049704">
    <property type="entry name" value="Aminotrans_3_PPA_site"/>
</dbReference>
<dbReference type="UniPathway" id="UPA00033">
    <property type="reaction ID" value="UER00038"/>
</dbReference>
<dbReference type="InterPro" id="IPR015424">
    <property type="entry name" value="PyrdxlP-dep_Trfase"/>
</dbReference>
<dbReference type="OrthoDB" id="85346at2157"/>
<organism evidence="7 8">
    <name type="scientific">Natrialba taiwanensis DSM 12281</name>
    <dbReference type="NCBI Taxonomy" id="1230458"/>
    <lineage>
        <taxon>Archaea</taxon>
        <taxon>Methanobacteriati</taxon>
        <taxon>Methanobacteriota</taxon>
        <taxon>Stenosarchaea group</taxon>
        <taxon>Halobacteria</taxon>
        <taxon>Halobacteriales</taxon>
        <taxon>Natrialbaceae</taxon>
        <taxon>Natrialba</taxon>
    </lineage>
</organism>
<dbReference type="GO" id="GO:0008483">
    <property type="term" value="F:transaminase activity"/>
    <property type="evidence" value="ECO:0007669"/>
    <property type="project" value="UniProtKB-UniRule"/>
</dbReference>
<dbReference type="InterPro" id="IPR015422">
    <property type="entry name" value="PyrdxlP-dep_Trfase_small"/>
</dbReference>
<evidence type="ECO:0000256" key="1">
    <source>
        <dbReference type="ARBA" id="ARBA00022490"/>
    </source>
</evidence>
<dbReference type="GO" id="GO:0030170">
    <property type="term" value="F:pyridoxal phosphate binding"/>
    <property type="evidence" value="ECO:0007669"/>
    <property type="project" value="InterPro"/>
</dbReference>
<dbReference type="Gene3D" id="3.90.1150.10">
    <property type="entry name" value="Aspartate Aminotransferase, domain 1"/>
    <property type="match status" value="1"/>
</dbReference>
<dbReference type="GO" id="GO:0042450">
    <property type="term" value="P:L-arginine biosynthetic process via ornithine"/>
    <property type="evidence" value="ECO:0007669"/>
    <property type="project" value="UniProtKB-UniRule"/>
</dbReference>
<dbReference type="EC" id="2.6.1.118" evidence="6"/>
<accession>L9ZSH6</accession>
<dbReference type="PIRSF" id="PIRSF000521">
    <property type="entry name" value="Transaminase_4ab_Lys_Orn"/>
    <property type="match status" value="1"/>
</dbReference>
<name>L9ZSH6_9EURY</name>
<dbReference type="SUPFAM" id="SSF53383">
    <property type="entry name" value="PLP-dependent transferases"/>
    <property type="match status" value="1"/>
</dbReference>
<proteinExistence type="inferred from homology"/>
<evidence type="ECO:0000313" key="8">
    <source>
        <dbReference type="Proteomes" id="UP000011648"/>
    </source>
</evidence>
<dbReference type="RefSeq" id="WP_006827031.1">
    <property type="nucleotide sequence ID" value="NZ_AOIL01000052.1"/>
</dbReference>
<feature type="binding site" evidence="6">
    <location>
        <begin position="208"/>
        <end position="211"/>
    </location>
    <ligand>
        <name>pyridoxal 5'-phosphate</name>
        <dbReference type="ChEBI" id="CHEBI:597326"/>
    </ligand>
</feature>
<keyword evidence="6" id="KW-0055">Arginine biosynthesis</keyword>
<dbReference type="Gene3D" id="3.40.640.10">
    <property type="entry name" value="Type I PLP-dependent aspartate aminotransferase-like (Major domain)"/>
    <property type="match status" value="1"/>
</dbReference>
<evidence type="ECO:0000256" key="2">
    <source>
        <dbReference type="ARBA" id="ARBA00022576"/>
    </source>
</evidence>
<dbReference type="CDD" id="cd00610">
    <property type="entry name" value="OAT_like"/>
    <property type="match status" value="1"/>
</dbReference>
<keyword evidence="6" id="KW-0457">Lysine biosynthesis</keyword>
<keyword evidence="5 6" id="KW-0663">Pyridoxal phosphate</keyword>
<comment type="subcellular location">
    <subcellularLocation>
        <location evidence="6">Cytoplasm</location>
    </subcellularLocation>
</comment>
<feature type="binding site" evidence="6">
    <location>
        <position position="263"/>
    </location>
    <ligand>
        <name>substrate</name>
    </ligand>
</feature>
<dbReference type="STRING" id="1230458.C484_16969"/>
<comment type="similarity">
    <text evidence="6">Belongs to the class-III pyridoxal-phosphate-dependent aminotransferase family. LysJ subfamily.</text>
</comment>
<comment type="subunit">
    <text evidence="6">Homodimer.</text>
</comment>
<feature type="binding site" evidence="6">
    <location>
        <position position="122"/>
    </location>
    <ligand>
        <name>pyridoxal 5'-phosphate</name>
        <dbReference type="ChEBI" id="CHEBI:597326"/>
    </ligand>
</feature>
<dbReference type="GO" id="GO:0005737">
    <property type="term" value="C:cytoplasm"/>
    <property type="evidence" value="ECO:0007669"/>
    <property type="project" value="UniProtKB-SubCell"/>
</dbReference>
<dbReference type="AlphaFoldDB" id="L9ZSH6"/>
<dbReference type="InterPro" id="IPR037537">
    <property type="entry name" value="LysJ"/>
</dbReference>
<comment type="cofactor">
    <cofactor evidence="6">
        <name>pyridoxal 5'-phosphate</name>
        <dbReference type="ChEBI" id="CHEBI:597326"/>
    </cofactor>
    <text evidence="6">Binds 1 pyridoxal phosphate per subunit.</text>
</comment>
<dbReference type="HAMAP" id="MF_02084">
    <property type="entry name" value="LysJ_aminotrans_3"/>
    <property type="match status" value="1"/>
</dbReference>
<evidence type="ECO:0000256" key="3">
    <source>
        <dbReference type="ARBA" id="ARBA00022605"/>
    </source>
</evidence>
<dbReference type="InterPro" id="IPR050103">
    <property type="entry name" value="Class-III_PLP-dep_AT"/>
</dbReference>
<comment type="caution">
    <text evidence="7">The sequence shown here is derived from an EMBL/GenBank/DDBJ whole genome shotgun (WGS) entry which is preliminary data.</text>
</comment>
<dbReference type="UniPathway" id="UPA00068"/>
<comment type="pathway">
    <text evidence="6">Amino-acid biosynthesis; L-arginine biosynthesis.</text>
</comment>
<feature type="binding site" evidence="6">
    <location>
        <position position="125"/>
    </location>
    <ligand>
        <name>substrate</name>
    </ligand>
</feature>
<keyword evidence="1 6" id="KW-0963">Cytoplasm</keyword>
<dbReference type="PATRIC" id="fig|1230458.4.peg.3440"/>
<feature type="binding site" evidence="6">
    <location>
        <begin position="95"/>
        <end position="96"/>
    </location>
    <ligand>
        <name>pyridoxal 5'-phosphate</name>
        <dbReference type="ChEBI" id="CHEBI:597326"/>
    </ligand>
</feature>
<evidence type="ECO:0000313" key="7">
    <source>
        <dbReference type="EMBL" id="ELY88123.1"/>
    </source>
</evidence>
<dbReference type="Pfam" id="PF00202">
    <property type="entry name" value="Aminotran_3"/>
    <property type="match status" value="1"/>
</dbReference>
<keyword evidence="4 6" id="KW-0808">Transferase</keyword>
<dbReference type="EMBL" id="AOIL01000052">
    <property type="protein sequence ID" value="ELY88123.1"/>
    <property type="molecule type" value="Genomic_DNA"/>
</dbReference>
<dbReference type="GO" id="GO:0019878">
    <property type="term" value="P:lysine biosynthetic process via aminoadipic acid"/>
    <property type="evidence" value="ECO:0007669"/>
    <property type="project" value="UniProtKB-UniRule"/>
</dbReference>
<comment type="function">
    <text evidence="6">Involved in both the arginine and lysine biosynthetic pathways.</text>
</comment>
<dbReference type="EC" id="2.6.1.124" evidence="6"/>
<keyword evidence="2 6" id="KW-0032">Aminotransferase</keyword>
<sequence length="382" mass="40181">MSGFVFSEKPISIESGEGATLTAENGTEYLDFGASYACTPTGHCHPDVVDAIQEQAAELLYVQGSYPVQSRTDLHEKLGTLAPGGIENVWLCNSGTEANEAALKFARSATDGTKIVAAKRAFHGRTAGTLSATWKPKYKKPFEPLLEDQIEFVTYGDTAELEDAVDDETAAVILEPIQGEGGIHPAPAGYLEAARECTEATDTALIFDEIQTGIGRTGNLWACEGYGVTPDILTTAKGIASGLPMGATLCRDWVAEAAGPHGSTFSGNPLVSAAANATLDAVVDEDLPGNAADVGGYLQDELTALDVPIRDVRGEGLMIGVEVKRGANRVLRDLALEHQVLALPAGRSVVRLLPPLVLEEEHADQVVTALADVLAPKAESQS</sequence>
<keyword evidence="8" id="KW-1185">Reference proteome</keyword>
<gene>
    <name evidence="6" type="primary">lysJ</name>
    <name evidence="7" type="ORF">C484_16969</name>
</gene>
<dbReference type="PANTHER" id="PTHR11986">
    <property type="entry name" value="AMINOTRANSFERASE CLASS III"/>
    <property type="match status" value="1"/>
</dbReference>
<evidence type="ECO:0000256" key="6">
    <source>
        <dbReference type="HAMAP-Rule" id="MF_02084"/>
    </source>
</evidence>
<dbReference type="GO" id="GO:0042802">
    <property type="term" value="F:identical protein binding"/>
    <property type="evidence" value="ECO:0007669"/>
    <property type="project" value="TreeGrafter"/>
</dbReference>
<comment type="catalytic activity">
    <reaction evidence="6">
        <text>[amino-group carrier protein]-C-terminal-gamma-(L-lysyl)-L-glutamate + 2-oxoglutarate = [amino-group carrier protein]-C-terminal-N-(1-carboxy-5-oxopentan-1-yl)-L-glutamine + L-glutamate</text>
        <dbReference type="Rhea" id="RHEA:41952"/>
        <dbReference type="Rhea" id="RHEA-COMP:9714"/>
        <dbReference type="Rhea" id="RHEA-COMP:9715"/>
        <dbReference type="ChEBI" id="CHEBI:16810"/>
        <dbReference type="ChEBI" id="CHEBI:29985"/>
        <dbReference type="ChEBI" id="CHEBI:78501"/>
        <dbReference type="ChEBI" id="CHEBI:78526"/>
        <dbReference type="EC" id="2.6.1.118"/>
    </reaction>
</comment>
<dbReference type="PANTHER" id="PTHR11986:SF79">
    <property type="entry name" value="ACETYLORNITHINE AMINOTRANSFERASE, MITOCHONDRIAL"/>
    <property type="match status" value="1"/>
</dbReference>
<keyword evidence="3 6" id="KW-0028">Amino-acid biosynthesis</keyword>
<dbReference type="FunFam" id="3.40.640.10:FF:000004">
    <property type="entry name" value="Acetylornithine aminotransferase"/>
    <property type="match status" value="1"/>
</dbReference>
<dbReference type="PROSITE" id="PS00600">
    <property type="entry name" value="AA_TRANSFER_CLASS_3"/>
    <property type="match status" value="1"/>
</dbReference>